<protein>
    <recommendedName>
        <fullName evidence="4">RsiW-degrading membrane proteinase PrsW (M82 family)</fullName>
    </recommendedName>
</protein>
<reference evidence="2 3" key="1">
    <citation type="submission" date="2021-01" db="EMBL/GenBank/DDBJ databases">
        <title>Whole genome shotgun sequence of Asanoa iriomotensis NBRC 100142.</title>
        <authorList>
            <person name="Komaki H."/>
            <person name="Tamura T."/>
        </authorList>
    </citation>
    <scope>NUCLEOTIDE SEQUENCE [LARGE SCALE GENOMIC DNA]</scope>
    <source>
        <strain evidence="2 3">NBRC 100142</strain>
    </source>
</reference>
<keyword evidence="1" id="KW-1133">Transmembrane helix</keyword>
<accession>A0ABQ4CDJ9</accession>
<dbReference type="Pfam" id="PF13367">
    <property type="entry name" value="PrsW-protease"/>
    <property type="match status" value="1"/>
</dbReference>
<dbReference type="InterPro" id="IPR026898">
    <property type="entry name" value="PrsW"/>
</dbReference>
<evidence type="ECO:0000313" key="2">
    <source>
        <dbReference type="EMBL" id="GIF60847.1"/>
    </source>
</evidence>
<name>A0ABQ4CDJ9_9ACTN</name>
<dbReference type="RefSeq" id="WP_203707655.1">
    <property type="nucleotide sequence ID" value="NZ_BAAALU010000019.1"/>
</dbReference>
<dbReference type="PANTHER" id="PTHR36844:SF1">
    <property type="entry name" value="PROTEASE PRSW"/>
    <property type="match status" value="1"/>
</dbReference>
<dbReference type="Proteomes" id="UP000624325">
    <property type="component" value="Unassembled WGS sequence"/>
</dbReference>
<feature type="transmembrane region" description="Helical" evidence="1">
    <location>
        <begin position="242"/>
        <end position="262"/>
    </location>
</feature>
<proteinExistence type="predicted"/>
<dbReference type="EMBL" id="BONC01000078">
    <property type="protein sequence ID" value="GIF60847.1"/>
    <property type="molecule type" value="Genomic_DNA"/>
</dbReference>
<evidence type="ECO:0000256" key="1">
    <source>
        <dbReference type="SAM" id="Phobius"/>
    </source>
</evidence>
<comment type="caution">
    <text evidence="2">The sequence shown here is derived from an EMBL/GenBank/DDBJ whole genome shotgun (WGS) entry which is preliminary data.</text>
</comment>
<feature type="transmembrane region" description="Helical" evidence="1">
    <location>
        <begin position="28"/>
        <end position="51"/>
    </location>
</feature>
<evidence type="ECO:0008006" key="4">
    <source>
        <dbReference type="Google" id="ProtNLM"/>
    </source>
</evidence>
<evidence type="ECO:0000313" key="3">
    <source>
        <dbReference type="Proteomes" id="UP000624325"/>
    </source>
</evidence>
<keyword evidence="3" id="KW-1185">Reference proteome</keyword>
<keyword evidence="1" id="KW-0812">Transmembrane</keyword>
<feature type="transmembrane region" description="Helical" evidence="1">
    <location>
        <begin position="444"/>
        <end position="467"/>
    </location>
</feature>
<sequence>MTQTLPTAPRRREPVHPTPEWAHPGKSLLLPAFWVVLMLIAGGAVRVALFVRDSFAAYPTATLLALVLFGLYAVPFCVFVAALDYLEREPPLLLATAFAWGGLVATSISIRGNAAVHNLVAKLASPGLAAEWGSALAGPTVEEIAKALGIVAIVLVARAQVNSVLDGVVYGSLVGLGFQVVEDVVYAVNAVAVAGRGDQVAPVIATFLLRGFLAGLWSHTLFGALAGAGIGYLAVRTDRSLLVRVTVAVLSVLGAMAIHFLWNSPLLSLGGGAGIFGDLFVKGIPPLLMILLLVRGVRHREADYYMGQLAALGDRRIATEDELRVLGHGHLRAGARRYAYGRGGVKARRAVRRLQRAQARLAVELSRGVVRSGPAPAPDPAAAPTASAVGVARVADGPTCAPILGGSHAVRWRDRVLVERGRMLALGHPEATAPLSHNGSIRRILGGIAVFLAAMIVVGLSLIALGAS</sequence>
<keyword evidence="1" id="KW-0472">Membrane</keyword>
<gene>
    <name evidence="2" type="ORF">Air01nite_69420</name>
</gene>
<organism evidence="2 3">
    <name type="scientific">Asanoa iriomotensis</name>
    <dbReference type="NCBI Taxonomy" id="234613"/>
    <lineage>
        <taxon>Bacteria</taxon>
        <taxon>Bacillati</taxon>
        <taxon>Actinomycetota</taxon>
        <taxon>Actinomycetes</taxon>
        <taxon>Micromonosporales</taxon>
        <taxon>Micromonosporaceae</taxon>
        <taxon>Asanoa</taxon>
    </lineage>
</organism>
<feature type="transmembrane region" description="Helical" evidence="1">
    <location>
        <begin position="63"/>
        <end position="83"/>
    </location>
</feature>
<dbReference type="PANTHER" id="PTHR36844">
    <property type="entry name" value="PROTEASE PRSW"/>
    <property type="match status" value="1"/>
</dbReference>
<feature type="transmembrane region" description="Helical" evidence="1">
    <location>
        <begin position="274"/>
        <end position="294"/>
    </location>
</feature>
<feature type="transmembrane region" description="Helical" evidence="1">
    <location>
        <begin position="216"/>
        <end position="235"/>
    </location>
</feature>